<keyword evidence="3" id="KW-1185">Reference proteome</keyword>
<organism evidence="2 3">
    <name type="scientific">Photobacterium frigidiphilum</name>
    <dbReference type="NCBI Taxonomy" id="264736"/>
    <lineage>
        <taxon>Bacteria</taxon>
        <taxon>Pseudomonadati</taxon>
        <taxon>Pseudomonadota</taxon>
        <taxon>Gammaproteobacteria</taxon>
        <taxon>Vibrionales</taxon>
        <taxon>Vibrionaceae</taxon>
        <taxon>Photobacterium</taxon>
    </lineage>
</organism>
<accession>A0A2T3J7R4</accession>
<dbReference type="Proteomes" id="UP000240987">
    <property type="component" value="Unassembled WGS sequence"/>
</dbReference>
<reference evidence="2 3" key="1">
    <citation type="submission" date="2018-01" db="EMBL/GenBank/DDBJ databases">
        <title>Whole genome sequencing of Histamine producing bacteria.</title>
        <authorList>
            <person name="Butler K."/>
        </authorList>
    </citation>
    <scope>NUCLEOTIDE SEQUENCE [LARGE SCALE GENOMIC DNA]</scope>
    <source>
        <strain evidence="2 3">JCM 12947</strain>
    </source>
</reference>
<feature type="chain" id="PRO_5015581922" evidence="1">
    <location>
        <begin position="19"/>
        <end position="119"/>
    </location>
</feature>
<name>A0A2T3J7R4_9GAMM</name>
<evidence type="ECO:0000313" key="2">
    <source>
        <dbReference type="EMBL" id="PSU44798.1"/>
    </source>
</evidence>
<proteinExistence type="predicted"/>
<keyword evidence="1" id="KW-0732">Signal</keyword>
<sequence>MKRLFIGCLLCMSLPTIAAPIPPVDPLLVAVRTVWEPDVRTVEDATRWLLEPIGYHIQSDFPAPTATRTLLAKSIPPSLKLHRTMPVMDVLQLLIGTDNTVIVDRANQLIAFEKGQQRQ</sequence>
<dbReference type="OrthoDB" id="9152488at2"/>
<evidence type="ECO:0000313" key="3">
    <source>
        <dbReference type="Proteomes" id="UP000240987"/>
    </source>
</evidence>
<dbReference type="RefSeq" id="WP_107245364.1">
    <property type="nucleotide sequence ID" value="NZ_PYMJ01000042.1"/>
</dbReference>
<dbReference type="EMBL" id="PYMJ01000042">
    <property type="protein sequence ID" value="PSU44798.1"/>
    <property type="molecule type" value="Genomic_DNA"/>
</dbReference>
<comment type="caution">
    <text evidence="2">The sequence shown here is derived from an EMBL/GenBank/DDBJ whole genome shotgun (WGS) entry which is preliminary data.</text>
</comment>
<gene>
    <name evidence="2" type="ORF">C9J12_25715</name>
</gene>
<feature type="signal peptide" evidence="1">
    <location>
        <begin position="1"/>
        <end position="18"/>
    </location>
</feature>
<protein>
    <submittedName>
        <fullName evidence="2">Uncharacterized protein</fullName>
    </submittedName>
</protein>
<dbReference type="AlphaFoldDB" id="A0A2T3J7R4"/>
<evidence type="ECO:0000256" key="1">
    <source>
        <dbReference type="SAM" id="SignalP"/>
    </source>
</evidence>